<accession>A0A936NBV9</accession>
<gene>
    <name evidence="2" type="ORF">IPN02_08270</name>
</gene>
<dbReference type="GO" id="GO:0006633">
    <property type="term" value="P:fatty acid biosynthetic process"/>
    <property type="evidence" value="ECO:0007669"/>
    <property type="project" value="InterPro"/>
</dbReference>
<dbReference type="EMBL" id="JADJZA010000006">
    <property type="protein sequence ID" value="MBK9296821.1"/>
    <property type="molecule type" value="Genomic_DNA"/>
</dbReference>
<reference evidence="2 3" key="1">
    <citation type="submission" date="2020-10" db="EMBL/GenBank/DDBJ databases">
        <title>Connecting structure to function with the recovery of over 1000 high-quality activated sludge metagenome-assembled genomes encoding full-length rRNA genes using long-read sequencing.</title>
        <authorList>
            <person name="Singleton C.M."/>
            <person name="Petriglieri F."/>
            <person name="Kristensen J.M."/>
            <person name="Kirkegaard R.H."/>
            <person name="Michaelsen T.Y."/>
            <person name="Andersen M.H."/>
            <person name="Karst S.M."/>
            <person name="Dueholm M.S."/>
            <person name="Nielsen P.H."/>
            <person name="Albertsen M."/>
        </authorList>
    </citation>
    <scope>NUCLEOTIDE SEQUENCE [LARGE SCALE GENOMIC DNA]</scope>
    <source>
        <strain evidence="2">Lyne_18-Q3-R50-59_MAXAC.006</strain>
    </source>
</reference>
<dbReference type="PANTHER" id="PTHR28641:SF1">
    <property type="entry name" value="MALONYL-COA DECARBOXYLASE, MITOCHONDRIAL"/>
    <property type="match status" value="1"/>
</dbReference>
<evidence type="ECO:0000259" key="1">
    <source>
        <dbReference type="Pfam" id="PF05292"/>
    </source>
</evidence>
<feature type="domain" description="Malonyl-CoA decarboxylase C-terminal" evidence="1">
    <location>
        <begin position="5"/>
        <end position="61"/>
    </location>
</feature>
<dbReference type="Pfam" id="PF05292">
    <property type="entry name" value="MCD"/>
    <property type="match status" value="1"/>
</dbReference>
<evidence type="ECO:0000313" key="2">
    <source>
        <dbReference type="EMBL" id="MBK9296821.1"/>
    </source>
</evidence>
<dbReference type="Gene3D" id="3.40.630.150">
    <property type="entry name" value="Malonyl-CoA decarboxylase, catalytic domain"/>
    <property type="match status" value="1"/>
</dbReference>
<dbReference type="GO" id="GO:0050080">
    <property type="term" value="F:malonyl-CoA decarboxylase activity"/>
    <property type="evidence" value="ECO:0007669"/>
    <property type="project" value="InterPro"/>
</dbReference>
<name>A0A936NBV9_9ACTN</name>
<protein>
    <submittedName>
        <fullName evidence="2">Malonyl-CoA decarboxylase family protein</fullName>
    </submittedName>
</protein>
<sequence>MVSHEADELASPLPGLAARYLTDTGATGRSPDPVANFHLGNGARLMRLCWAANRSPRGSASRWASWPTTCTSRRRSAIALVTTGVRVL</sequence>
<evidence type="ECO:0000313" key="3">
    <source>
        <dbReference type="Proteomes" id="UP000727993"/>
    </source>
</evidence>
<organism evidence="2 3">
    <name type="scientific">Candidatus Neomicrothrix subdominans</name>
    <dbReference type="NCBI Taxonomy" id="2954438"/>
    <lineage>
        <taxon>Bacteria</taxon>
        <taxon>Bacillati</taxon>
        <taxon>Actinomycetota</taxon>
        <taxon>Acidimicrobiia</taxon>
        <taxon>Acidimicrobiales</taxon>
        <taxon>Microthrixaceae</taxon>
        <taxon>Candidatus Neomicrothrix</taxon>
    </lineage>
</organism>
<dbReference type="InterPro" id="IPR007956">
    <property type="entry name" value="Malonyl_CoA_deC_C"/>
</dbReference>
<comment type="caution">
    <text evidence="2">The sequence shown here is derived from an EMBL/GenBank/DDBJ whole genome shotgun (WGS) entry which is preliminary data.</text>
</comment>
<dbReference type="InterPro" id="IPR038917">
    <property type="entry name" value="Malonyl_CoA_deC"/>
</dbReference>
<dbReference type="InterPro" id="IPR042303">
    <property type="entry name" value="Malonyl_CoA_deC_C_sf"/>
</dbReference>
<dbReference type="Proteomes" id="UP000727993">
    <property type="component" value="Unassembled WGS sequence"/>
</dbReference>
<dbReference type="PANTHER" id="PTHR28641">
    <property type="match status" value="1"/>
</dbReference>
<dbReference type="AlphaFoldDB" id="A0A936NBV9"/>
<proteinExistence type="predicted"/>